<keyword evidence="1" id="KW-0812">Transmembrane</keyword>
<keyword evidence="1" id="KW-1133">Transmembrane helix</keyword>
<sequence>MGIIFGILLALSGSFILYYQPSPSLNGQVFPQALLGNSLALTGGVFASLYLICTSILRKRYNLISFVFPVYGFTFLILAMFTLLSSTKLTGFNSREYLIFILFALIPQIVGHTSFNWALKLFS</sequence>
<feature type="transmembrane region" description="Helical" evidence="1">
    <location>
        <begin position="97"/>
        <end position="119"/>
    </location>
</feature>
<name>A0A6V8Q046_9ACTN</name>
<keyword evidence="1" id="KW-0472">Membrane</keyword>
<proteinExistence type="predicted"/>
<feature type="transmembrane region" description="Helical" evidence="1">
    <location>
        <begin position="63"/>
        <end position="85"/>
    </location>
</feature>
<organism evidence="2 3">
    <name type="scientific">Candidatus Hakubella thermalkaliphila</name>
    <dbReference type="NCBI Taxonomy" id="2754717"/>
    <lineage>
        <taxon>Bacteria</taxon>
        <taxon>Bacillati</taxon>
        <taxon>Actinomycetota</taxon>
        <taxon>Actinomycetota incertae sedis</taxon>
        <taxon>Candidatus Hakubellales</taxon>
        <taxon>Candidatus Hakubellaceae</taxon>
        <taxon>Candidatus Hakubella</taxon>
    </lineage>
</organism>
<gene>
    <name evidence="2" type="ORF">HKBW3S44_01647</name>
</gene>
<dbReference type="Proteomes" id="UP000561271">
    <property type="component" value="Unassembled WGS sequence"/>
</dbReference>
<dbReference type="AlphaFoldDB" id="A0A6V8Q046"/>
<evidence type="ECO:0000313" key="3">
    <source>
        <dbReference type="Proteomes" id="UP000561271"/>
    </source>
</evidence>
<accession>A0A6V8Q046</accession>
<reference evidence="2 3" key="1">
    <citation type="journal article" date="2020" name="Front. Microbiol.">
        <title>Single-cell genomics of novel Actinobacteria with the Wood-Ljungdahl pathway discovered in a serpentinizing system.</title>
        <authorList>
            <person name="Merino N."/>
            <person name="Kawai M."/>
            <person name="Boyd E.S."/>
            <person name="Colman D.R."/>
            <person name="McGlynn S.E."/>
            <person name="Nealson K.H."/>
            <person name="Kurokawa K."/>
            <person name="Hongoh Y."/>
        </authorList>
    </citation>
    <scope>NUCLEOTIDE SEQUENCE [LARGE SCALE GENOMIC DNA]</scope>
    <source>
        <strain evidence="2 3">S44</strain>
    </source>
</reference>
<dbReference type="RefSeq" id="WP_176232076.1">
    <property type="nucleotide sequence ID" value="NZ_BLSC01000245.1"/>
</dbReference>
<protein>
    <submittedName>
        <fullName evidence="2">Uncharacterized protein</fullName>
    </submittedName>
</protein>
<feature type="transmembrane region" description="Helical" evidence="1">
    <location>
        <begin position="32"/>
        <end position="51"/>
    </location>
</feature>
<dbReference type="EMBL" id="BLSC01000245">
    <property type="protein sequence ID" value="GFP37967.1"/>
    <property type="molecule type" value="Genomic_DNA"/>
</dbReference>
<comment type="caution">
    <text evidence="2">The sequence shown here is derived from an EMBL/GenBank/DDBJ whole genome shotgun (WGS) entry which is preliminary data.</text>
</comment>
<evidence type="ECO:0000256" key="1">
    <source>
        <dbReference type="SAM" id="Phobius"/>
    </source>
</evidence>
<evidence type="ECO:0000313" key="2">
    <source>
        <dbReference type="EMBL" id="GFP37967.1"/>
    </source>
</evidence>
<feature type="non-terminal residue" evidence="2">
    <location>
        <position position="123"/>
    </location>
</feature>